<accession>A0A372G363</accession>
<feature type="compositionally biased region" description="Low complexity" evidence="1">
    <location>
        <begin position="74"/>
        <end position="99"/>
    </location>
</feature>
<evidence type="ECO:0000256" key="1">
    <source>
        <dbReference type="SAM" id="MobiDB-lite"/>
    </source>
</evidence>
<name>A0A372G363_9ACTN</name>
<evidence type="ECO:0000313" key="2">
    <source>
        <dbReference type="EMBL" id="RFS47150.1"/>
    </source>
</evidence>
<reference evidence="2 3" key="1">
    <citation type="submission" date="2018-08" db="EMBL/GenBank/DDBJ databases">
        <title>Verrucosispora craniellae sp. nov., isolated from a marine sponge in the South China Sea.</title>
        <authorList>
            <person name="Li L."/>
            <person name="Lin H.W."/>
        </authorList>
    </citation>
    <scope>NUCLEOTIDE SEQUENCE [LARGE SCALE GENOMIC DNA]</scope>
    <source>
        <strain evidence="2 3">LHW63014</strain>
    </source>
</reference>
<protein>
    <submittedName>
        <fullName evidence="2">Uncharacterized protein</fullName>
    </submittedName>
</protein>
<gene>
    <name evidence="2" type="ORF">D0Q02_08360</name>
</gene>
<comment type="caution">
    <text evidence="2">The sequence shown here is derived from an EMBL/GenBank/DDBJ whole genome shotgun (WGS) entry which is preliminary data.</text>
</comment>
<feature type="region of interest" description="Disordered" evidence="1">
    <location>
        <begin position="60"/>
        <end position="119"/>
    </location>
</feature>
<dbReference type="AlphaFoldDB" id="A0A372G363"/>
<organism evidence="2 3">
    <name type="scientific">Micromonospora craniellae</name>
    <dbReference type="NCBI Taxonomy" id="2294034"/>
    <lineage>
        <taxon>Bacteria</taxon>
        <taxon>Bacillati</taxon>
        <taxon>Actinomycetota</taxon>
        <taxon>Actinomycetes</taxon>
        <taxon>Micromonosporales</taxon>
        <taxon>Micromonosporaceae</taxon>
        <taxon>Micromonospora</taxon>
    </lineage>
</organism>
<evidence type="ECO:0000313" key="3">
    <source>
        <dbReference type="Proteomes" id="UP000262621"/>
    </source>
</evidence>
<dbReference type="Proteomes" id="UP000262621">
    <property type="component" value="Unassembled WGS sequence"/>
</dbReference>
<feature type="region of interest" description="Disordered" evidence="1">
    <location>
        <begin position="1"/>
        <end position="40"/>
    </location>
</feature>
<proteinExistence type="predicted"/>
<dbReference type="EMBL" id="QVFU01000005">
    <property type="protein sequence ID" value="RFS47150.1"/>
    <property type="molecule type" value="Genomic_DNA"/>
</dbReference>
<sequence length="119" mass="12247">MRPPVTAKAITDNGRPPAITTTPAVPLTTAGRANGESPPNDVAWAATVAAPRITVVYRARSVPPSDRSTTSGCSTATSPSMSPSRAAARNASTTSRCRTPISSGSGDCPRTRRRARLAS</sequence>
<dbReference type="RefSeq" id="WP_117227396.1">
    <property type="nucleotide sequence ID" value="NZ_CP061725.1"/>
</dbReference>
<keyword evidence="3" id="KW-1185">Reference proteome</keyword>